<evidence type="ECO:0000313" key="1">
    <source>
        <dbReference type="EMBL" id="KAK3771190.1"/>
    </source>
</evidence>
<evidence type="ECO:0000313" key="2">
    <source>
        <dbReference type="Proteomes" id="UP001283361"/>
    </source>
</evidence>
<dbReference type="Proteomes" id="UP001283361">
    <property type="component" value="Unassembled WGS sequence"/>
</dbReference>
<dbReference type="AlphaFoldDB" id="A0AAE0ZL43"/>
<protein>
    <submittedName>
        <fullName evidence="1">Uncharacterized protein</fullName>
    </submittedName>
</protein>
<sequence>MVIVRRKWSADLRGDLVKMDRASLTSCGNDPSGQLDLVARSVAFVRVTGSCQLGRCVYLTSYPCRREFFRVKGEINSSCQ</sequence>
<accession>A0AAE0ZL43</accession>
<reference evidence="1" key="1">
    <citation type="journal article" date="2023" name="G3 (Bethesda)">
        <title>A reference genome for the long-term kleptoplast-retaining sea slug Elysia crispata morphotype clarki.</title>
        <authorList>
            <person name="Eastman K.E."/>
            <person name="Pendleton A.L."/>
            <person name="Shaikh M.A."/>
            <person name="Suttiyut T."/>
            <person name="Ogas R."/>
            <person name="Tomko P."/>
            <person name="Gavelis G."/>
            <person name="Widhalm J.R."/>
            <person name="Wisecaver J.H."/>
        </authorList>
    </citation>
    <scope>NUCLEOTIDE SEQUENCE</scope>
    <source>
        <strain evidence="1">ECLA1</strain>
    </source>
</reference>
<gene>
    <name evidence="1" type="ORF">RRG08_053337</name>
</gene>
<dbReference type="EMBL" id="JAWDGP010003764">
    <property type="protein sequence ID" value="KAK3771190.1"/>
    <property type="molecule type" value="Genomic_DNA"/>
</dbReference>
<organism evidence="1 2">
    <name type="scientific">Elysia crispata</name>
    <name type="common">lettuce slug</name>
    <dbReference type="NCBI Taxonomy" id="231223"/>
    <lineage>
        <taxon>Eukaryota</taxon>
        <taxon>Metazoa</taxon>
        <taxon>Spiralia</taxon>
        <taxon>Lophotrochozoa</taxon>
        <taxon>Mollusca</taxon>
        <taxon>Gastropoda</taxon>
        <taxon>Heterobranchia</taxon>
        <taxon>Euthyneura</taxon>
        <taxon>Panpulmonata</taxon>
        <taxon>Sacoglossa</taxon>
        <taxon>Placobranchoidea</taxon>
        <taxon>Plakobranchidae</taxon>
        <taxon>Elysia</taxon>
    </lineage>
</organism>
<keyword evidence="2" id="KW-1185">Reference proteome</keyword>
<proteinExistence type="predicted"/>
<comment type="caution">
    <text evidence="1">The sequence shown here is derived from an EMBL/GenBank/DDBJ whole genome shotgun (WGS) entry which is preliminary data.</text>
</comment>
<name>A0AAE0ZL43_9GAST</name>